<evidence type="ECO:0000313" key="2">
    <source>
        <dbReference type="Proteomes" id="UP000308600"/>
    </source>
</evidence>
<gene>
    <name evidence="1" type="ORF">BDN72DRAFT_905441</name>
</gene>
<reference evidence="1 2" key="1">
    <citation type="journal article" date="2019" name="Nat. Ecol. Evol.">
        <title>Megaphylogeny resolves global patterns of mushroom evolution.</title>
        <authorList>
            <person name="Varga T."/>
            <person name="Krizsan K."/>
            <person name="Foldi C."/>
            <person name="Dima B."/>
            <person name="Sanchez-Garcia M."/>
            <person name="Sanchez-Ramirez S."/>
            <person name="Szollosi G.J."/>
            <person name="Szarkandi J.G."/>
            <person name="Papp V."/>
            <person name="Albert L."/>
            <person name="Andreopoulos W."/>
            <person name="Angelini C."/>
            <person name="Antonin V."/>
            <person name="Barry K.W."/>
            <person name="Bougher N.L."/>
            <person name="Buchanan P."/>
            <person name="Buyck B."/>
            <person name="Bense V."/>
            <person name="Catcheside P."/>
            <person name="Chovatia M."/>
            <person name="Cooper J."/>
            <person name="Damon W."/>
            <person name="Desjardin D."/>
            <person name="Finy P."/>
            <person name="Geml J."/>
            <person name="Haridas S."/>
            <person name="Hughes K."/>
            <person name="Justo A."/>
            <person name="Karasinski D."/>
            <person name="Kautmanova I."/>
            <person name="Kiss B."/>
            <person name="Kocsube S."/>
            <person name="Kotiranta H."/>
            <person name="LaButti K.M."/>
            <person name="Lechner B.E."/>
            <person name="Liimatainen K."/>
            <person name="Lipzen A."/>
            <person name="Lukacs Z."/>
            <person name="Mihaltcheva S."/>
            <person name="Morgado L.N."/>
            <person name="Niskanen T."/>
            <person name="Noordeloos M.E."/>
            <person name="Ohm R.A."/>
            <person name="Ortiz-Santana B."/>
            <person name="Ovrebo C."/>
            <person name="Racz N."/>
            <person name="Riley R."/>
            <person name="Savchenko A."/>
            <person name="Shiryaev A."/>
            <person name="Soop K."/>
            <person name="Spirin V."/>
            <person name="Szebenyi C."/>
            <person name="Tomsovsky M."/>
            <person name="Tulloss R.E."/>
            <person name="Uehling J."/>
            <person name="Grigoriev I.V."/>
            <person name="Vagvolgyi C."/>
            <person name="Papp T."/>
            <person name="Martin F.M."/>
            <person name="Miettinen O."/>
            <person name="Hibbett D.S."/>
            <person name="Nagy L.G."/>
        </authorList>
    </citation>
    <scope>NUCLEOTIDE SEQUENCE [LARGE SCALE GENOMIC DNA]</scope>
    <source>
        <strain evidence="1 2">NL-1719</strain>
    </source>
</reference>
<proteinExistence type="predicted"/>
<keyword evidence="2" id="KW-1185">Reference proteome</keyword>
<protein>
    <submittedName>
        <fullName evidence="1">Cytochrome P450</fullName>
    </submittedName>
</protein>
<accession>A0ACD3A3N4</accession>
<dbReference type="EMBL" id="ML208870">
    <property type="protein sequence ID" value="TFK59899.1"/>
    <property type="molecule type" value="Genomic_DNA"/>
</dbReference>
<name>A0ACD3A3N4_9AGAR</name>
<sequence>MFTLFAGVIAFVLIYAYLIYANRTPPPSLAFLRGPVGGSIFLGFTEVMRSISIADYTEKWMNDYGSVYQIPMAAGTREVIVLDPKAIAYILAKDTVAYKRTPVLKKLVETLIGKGIVWSDGDAHKRQRKAMNPAFSNARVRESTPVFFDVAFKVKSIWDSILDASQSGEGIIEVQEFMNHLAVDNMGLAAFGHAFDCVSNVSSPETQPKPPMKRGPVDATNAAVHEAVAAFKAKQPTGVAAVLYLLIHILPMIMDLPTGRRQMFDKLSNALRNILEVAYAREKVVNGAEGGGEKNDASTTALGLLVKADRTDPTAKISPDELMAQMKEVLIAGFEPPAAALTWGLIEIARRPEIQSRLRAEIVEFSENNGGEPTWDQLTAGFPYLTAFTHEVLRCYPSLPVLRRVAAEDDILPLTHPIITADGKEITQVPIPKGAFVSIPIKCMNLAEEFWGPTAKQFDPNRWLVDFDDEVDSDEEEAHGKPQKRVKINGSVKEKRSEGKKLRAKEIQGFKHILSFGDGPRMCLGKGFALASFKATCYVLVKHFTFEFPGGPKTELDSHWSLLPRPKVKGAEGAGVPIRIRRVDD</sequence>
<evidence type="ECO:0000313" key="1">
    <source>
        <dbReference type="EMBL" id="TFK59899.1"/>
    </source>
</evidence>
<dbReference type="Proteomes" id="UP000308600">
    <property type="component" value="Unassembled WGS sequence"/>
</dbReference>
<organism evidence="1 2">
    <name type="scientific">Pluteus cervinus</name>
    <dbReference type="NCBI Taxonomy" id="181527"/>
    <lineage>
        <taxon>Eukaryota</taxon>
        <taxon>Fungi</taxon>
        <taxon>Dikarya</taxon>
        <taxon>Basidiomycota</taxon>
        <taxon>Agaricomycotina</taxon>
        <taxon>Agaricomycetes</taxon>
        <taxon>Agaricomycetidae</taxon>
        <taxon>Agaricales</taxon>
        <taxon>Pluteineae</taxon>
        <taxon>Pluteaceae</taxon>
        <taxon>Pluteus</taxon>
    </lineage>
</organism>